<evidence type="ECO:0000256" key="6">
    <source>
        <dbReference type="ARBA" id="ARBA00023295"/>
    </source>
</evidence>
<keyword evidence="7 8" id="KW-0624">Polysaccharide degradation</keyword>
<accession>A0AAN8PED3</accession>
<evidence type="ECO:0000256" key="3">
    <source>
        <dbReference type="ARBA" id="ARBA00022801"/>
    </source>
</evidence>
<dbReference type="GO" id="GO:0030245">
    <property type="term" value="P:cellulose catabolic process"/>
    <property type="evidence" value="ECO:0007669"/>
    <property type="project" value="UniProtKB-KW"/>
</dbReference>
<dbReference type="PANTHER" id="PTHR22298">
    <property type="entry name" value="ENDO-1,4-BETA-GLUCANASE"/>
    <property type="match status" value="1"/>
</dbReference>
<proteinExistence type="inferred from homology"/>
<dbReference type="InterPro" id="IPR033126">
    <property type="entry name" value="Glyco_hydro_9_Asp/Glu_AS"/>
</dbReference>
<dbReference type="PROSITE" id="PS00698">
    <property type="entry name" value="GH9_3"/>
    <property type="match status" value="1"/>
</dbReference>
<evidence type="ECO:0000313" key="11">
    <source>
        <dbReference type="EMBL" id="KAK6177027.1"/>
    </source>
</evidence>
<dbReference type="EMBL" id="JAZGQO010000010">
    <property type="protein sequence ID" value="KAK6177027.1"/>
    <property type="molecule type" value="Genomic_DNA"/>
</dbReference>
<dbReference type="GO" id="GO:0008810">
    <property type="term" value="F:cellulase activity"/>
    <property type="evidence" value="ECO:0007669"/>
    <property type="project" value="UniProtKB-EC"/>
</dbReference>
<reference evidence="11 12" key="1">
    <citation type="submission" date="2024-01" db="EMBL/GenBank/DDBJ databases">
        <title>The genome of the rayed Mediterranean limpet Patella caerulea (Linnaeus, 1758).</title>
        <authorList>
            <person name="Anh-Thu Weber A."/>
            <person name="Halstead-Nussloch G."/>
        </authorList>
    </citation>
    <scope>NUCLEOTIDE SEQUENCE [LARGE SCALE GENOMIC DNA]</scope>
    <source>
        <strain evidence="11">AATW-2023a</strain>
        <tissue evidence="11">Whole specimen</tissue>
    </source>
</reference>
<comment type="caution">
    <text evidence="11">The sequence shown here is derived from an EMBL/GenBank/DDBJ whole genome shotgun (WGS) entry which is preliminary data.</text>
</comment>
<dbReference type="InterPro" id="IPR008928">
    <property type="entry name" value="6-hairpin_glycosidase_sf"/>
</dbReference>
<evidence type="ECO:0000256" key="5">
    <source>
        <dbReference type="ARBA" id="ARBA00023277"/>
    </source>
</evidence>
<evidence type="ECO:0000259" key="10">
    <source>
        <dbReference type="Pfam" id="PF00759"/>
    </source>
</evidence>
<evidence type="ECO:0000256" key="8">
    <source>
        <dbReference type="PROSITE-ProRule" id="PRU10060"/>
    </source>
</evidence>
<comment type="similarity">
    <text evidence="2 8 9">Belongs to the glycosyl hydrolase 9 (cellulase E) family.</text>
</comment>
<keyword evidence="12" id="KW-1185">Reference proteome</keyword>
<evidence type="ECO:0000313" key="12">
    <source>
        <dbReference type="Proteomes" id="UP001347796"/>
    </source>
</evidence>
<evidence type="ECO:0000256" key="9">
    <source>
        <dbReference type="RuleBase" id="RU361166"/>
    </source>
</evidence>
<dbReference type="EC" id="3.2.1.4" evidence="9"/>
<evidence type="ECO:0000256" key="7">
    <source>
        <dbReference type="ARBA" id="ARBA00023326"/>
    </source>
</evidence>
<evidence type="ECO:0000256" key="2">
    <source>
        <dbReference type="ARBA" id="ARBA00007072"/>
    </source>
</evidence>
<feature type="active site" evidence="8">
    <location>
        <position position="513"/>
    </location>
</feature>
<dbReference type="InterPro" id="IPR001701">
    <property type="entry name" value="Glyco_hydro_9"/>
</dbReference>
<feature type="domain" description="Glycoside hydrolase family 9" evidence="10">
    <location>
        <begin position="108"/>
        <end position="525"/>
    </location>
</feature>
<organism evidence="11 12">
    <name type="scientific">Patella caerulea</name>
    <name type="common">Rayed Mediterranean limpet</name>
    <dbReference type="NCBI Taxonomy" id="87958"/>
    <lineage>
        <taxon>Eukaryota</taxon>
        <taxon>Metazoa</taxon>
        <taxon>Spiralia</taxon>
        <taxon>Lophotrochozoa</taxon>
        <taxon>Mollusca</taxon>
        <taxon>Gastropoda</taxon>
        <taxon>Patellogastropoda</taxon>
        <taxon>Patelloidea</taxon>
        <taxon>Patellidae</taxon>
        <taxon>Patella</taxon>
    </lineage>
</organism>
<sequence length="540" mass="60839">MVEQSVSKFVVPLLLILSMLMPIHDSIFLIRPFLKGPLTIEVPKHNFWPFIPVVPPIQDNKTYYSIPRHNFWPFIPIVAPFDPNASITTPSIPTSTIVWTDNDGGYDYSEVLGKSLLFYEAQRSGRLPLARNIAWRGDSATDDQGIFGEDLSGGWYDAGDYVKFGLPMAGATTLLVWGLVEFKSGYEAAGLVANIYDSVLWPLTYFMKAHPTKFEFYAQVGDPYVDHTYWGRPEDMKMYRPGYRLSPERPGSDVIGETAAALAAGAVAFKSRDSSLALQMLKHAEELFEFAETYQGKYSDVLTNAQEFYPSNGYEDELCWAAAWLYRATGHKKYLKAAERYYGRGSAWALSWDEKRAGSMVLLYTLTKQDQYKEDIESTMKDWMPGGSVQYTPKGLAYRSRWGSLRYTANMAMFALMSANAGINPTRYRIWARKQIHYMLGDSGRSYVVGFGVNPPTQPHHASSSCNPPPRPCTWADFYKNGPNTHILYGALVGGPDKNDDFIDDRANYVRSEVTCDYNSGFQSAIAGLKELQARHQNQI</sequence>
<name>A0AAN8PED3_PATCE</name>
<dbReference type="SUPFAM" id="SSF48208">
    <property type="entry name" value="Six-hairpin glycosidases"/>
    <property type="match status" value="1"/>
</dbReference>
<comment type="catalytic activity">
    <reaction evidence="1 9">
        <text>Endohydrolysis of (1-&gt;4)-beta-D-glucosidic linkages in cellulose, lichenin and cereal beta-D-glucans.</text>
        <dbReference type="EC" id="3.2.1.4"/>
    </reaction>
</comment>
<evidence type="ECO:0000256" key="1">
    <source>
        <dbReference type="ARBA" id="ARBA00000966"/>
    </source>
</evidence>
<dbReference type="Proteomes" id="UP001347796">
    <property type="component" value="Unassembled WGS sequence"/>
</dbReference>
<dbReference type="Pfam" id="PF00759">
    <property type="entry name" value="Glyco_hydro_9"/>
    <property type="match status" value="1"/>
</dbReference>
<protein>
    <recommendedName>
        <fullName evidence="9">Endoglucanase</fullName>
        <ecNumber evidence="9">3.2.1.4</ecNumber>
    </recommendedName>
</protein>
<dbReference type="AlphaFoldDB" id="A0AAN8PED3"/>
<gene>
    <name evidence="11" type="ORF">SNE40_015217</name>
</gene>
<keyword evidence="4 9" id="KW-0136">Cellulose degradation</keyword>
<evidence type="ECO:0000256" key="4">
    <source>
        <dbReference type="ARBA" id="ARBA00023001"/>
    </source>
</evidence>
<keyword evidence="5 8" id="KW-0119">Carbohydrate metabolism</keyword>
<feature type="active site" evidence="8">
    <location>
        <position position="504"/>
    </location>
</feature>
<keyword evidence="6 8" id="KW-0326">Glycosidase</keyword>
<dbReference type="InterPro" id="IPR012341">
    <property type="entry name" value="6hp_glycosidase-like_sf"/>
</dbReference>
<dbReference type="Gene3D" id="1.50.10.10">
    <property type="match status" value="1"/>
</dbReference>
<keyword evidence="3 8" id="KW-0378">Hydrolase</keyword>